<feature type="transmembrane region" description="Helical" evidence="6">
    <location>
        <begin position="113"/>
        <end position="135"/>
    </location>
</feature>
<feature type="transmembrane region" description="Helical" evidence="6">
    <location>
        <begin position="414"/>
        <end position="432"/>
    </location>
</feature>
<feature type="transmembrane region" description="Helical" evidence="6">
    <location>
        <begin position="43"/>
        <end position="71"/>
    </location>
</feature>
<keyword evidence="2 6" id="KW-0812">Transmembrane</keyword>
<dbReference type="EMBL" id="JBHTIL010000001">
    <property type="protein sequence ID" value="MFD0925833.1"/>
    <property type="molecule type" value="Genomic_DNA"/>
</dbReference>
<keyword evidence="3 6" id="KW-1133">Transmembrane helix</keyword>
<comment type="subcellular location">
    <subcellularLocation>
        <location evidence="1">Membrane</location>
        <topology evidence="1">Multi-pass membrane protein</topology>
    </subcellularLocation>
</comment>
<organism evidence="8 9">
    <name type="scientific">Williamsia deligens</name>
    <dbReference type="NCBI Taxonomy" id="321325"/>
    <lineage>
        <taxon>Bacteria</taxon>
        <taxon>Bacillati</taxon>
        <taxon>Actinomycetota</taxon>
        <taxon>Actinomycetes</taxon>
        <taxon>Mycobacteriales</taxon>
        <taxon>Nocardiaceae</taxon>
        <taxon>Williamsia</taxon>
    </lineage>
</organism>
<dbReference type="Proteomes" id="UP001597068">
    <property type="component" value="Unassembled WGS sequence"/>
</dbReference>
<protein>
    <submittedName>
        <fullName evidence="8">FUSC family protein</fullName>
    </submittedName>
</protein>
<feature type="transmembrane region" description="Helical" evidence="6">
    <location>
        <begin position="164"/>
        <end position="186"/>
    </location>
</feature>
<dbReference type="Pfam" id="PF13515">
    <property type="entry name" value="FUSC_2"/>
    <property type="match status" value="1"/>
</dbReference>
<feature type="transmembrane region" description="Helical" evidence="6">
    <location>
        <begin position="363"/>
        <end position="381"/>
    </location>
</feature>
<proteinExistence type="predicted"/>
<accession>A0ABW3G6T2</accession>
<reference evidence="9" key="1">
    <citation type="journal article" date="2019" name="Int. J. Syst. Evol. Microbiol.">
        <title>The Global Catalogue of Microorganisms (GCM) 10K type strain sequencing project: providing services to taxonomists for standard genome sequencing and annotation.</title>
        <authorList>
            <consortium name="The Broad Institute Genomics Platform"/>
            <consortium name="The Broad Institute Genome Sequencing Center for Infectious Disease"/>
            <person name="Wu L."/>
            <person name="Ma J."/>
        </authorList>
    </citation>
    <scope>NUCLEOTIDE SEQUENCE [LARGE SCALE GENOMIC DNA]</scope>
    <source>
        <strain evidence="9">CCUG 50873</strain>
    </source>
</reference>
<dbReference type="RefSeq" id="WP_253646249.1">
    <property type="nucleotide sequence ID" value="NZ_BAAAMO010000002.1"/>
</dbReference>
<evidence type="ECO:0000256" key="3">
    <source>
        <dbReference type="ARBA" id="ARBA00022989"/>
    </source>
</evidence>
<feature type="transmembrane region" description="Helical" evidence="6">
    <location>
        <begin position="340"/>
        <end position="357"/>
    </location>
</feature>
<gene>
    <name evidence="8" type="ORF">ACFQ04_08805</name>
</gene>
<comment type="caution">
    <text evidence="8">The sequence shown here is derived from an EMBL/GenBank/DDBJ whole genome shotgun (WGS) entry which is preliminary data.</text>
</comment>
<feature type="transmembrane region" description="Helical" evidence="6">
    <location>
        <begin position="83"/>
        <end position="101"/>
    </location>
</feature>
<keyword evidence="9" id="KW-1185">Reference proteome</keyword>
<feature type="domain" description="Integral membrane bound transporter" evidence="7">
    <location>
        <begin position="303"/>
        <end position="425"/>
    </location>
</feature>
<dbReference type="InterPro" id="IPR049453">
    <property type="entry name" value="Memb_transporter_dom"/>
</dbReference>
<evidence type="ECO:0000313" key="8">
    <source>
        <dbReference type="EMBL" id="MFD0925833.1"/>
    </source>
</evidence>
<feature type="transmembrane region" description="Helical" evidence="6">
    <location>
        <begin position="388"/>
        <end position="408"/>
    </location>
</feature>
<evidence type="ECO:0000256" key="6">
    <source>
        <dbReference type="SAM" id="Phobius"/>
    </source>
</evidence>
<evidence type="ECO:0000259" key="7">
    <source>
        <dbReference type="Pfam" id="PF13515"/>
    </source>
</evidence>
<sequence length="555" mass="57155">MTTPAAPDHPEAPPGRPTILRTFVTVAGVGTRWPSATRAAAAFLLPASLLLAAGLGRSALLAALGGFAVLYGENRPFRIRWRVILTAGLALVASAAVMGGLSDLAGATPSTGASLGLVAAAVVMAAVVVYVGNALRIGPPGPFFLVLTGGVALSVVRHGVHPGVVVGCTAAGVVGSLIAGMSPALVRRRSPETVAVAAATSAVEAYLDAGASRSSHLRQGAAGALLHAWSVLHDAAQVDGPLARRLWEAHHRVHTGEHPDDPDPTAMAPLPRPSIGQRLRSAAHPDSPAAVATLRVTVAATVAGVLSVVVGLDRPDWAIVAVVLVLQLGPDRVRGGLRGAHRLVGTVAGVGLFALIHHLEPSTAALVVLLTVLTFVIELTVVSNYGLAVLAITPLALSMSAVGPAIAAPAVSRIAETVIGVVVGVGALWVVAPHAHRRTTRFTRAATITALHRLLADVVVDPPDSRRAMTRRRDVQWALMEAELAAGSAAVDEPAFAHHDWPLHLRLRAVAHEVLSLCWRHGATPLGDGDETRALDRAVRSLADDAVLSPPARRG</sequence>
<feature type="region of interest" description="Disordered" evidence="5">
    <location>
        <begin position="254"/>
        <end position="273"/>
    </location>
</feature>
<evidence type="ECO:0000256" key="1">
    <source>
        <dbReference type="ARBA" id="ARBA00004141"/>
    </source>
</evidence>
<evidence type="ECO:0000256" key="5">
    <source>
        <dbReference type="SAM" id="MobiDB-lite"/>
    </source>
</evidence>
<keyword evidence="4 6" id="KW-0472">Membrane</keyword>
<evidence type="ECO:0000256" key="4">
    <source>
        <dbReference type="ARBA" id="ARBA00023136"/>
    </source>
</evidence>
<feature type="transmembrane region" description="Helical" evidence="6">
    <location>
        <begin position="142"/>
        <end position="158"/>
    </location>
</feature>
<name>A0ABW3G6T2_9NOCA</name>
<evidence type="ECO:0000313" key="9">
    <source>
        <dbReference type="Proteomes" id="UP001597068"/>
    </source>
</evidence>
<evidence type="ECO:0000256" key="2">
    <source>
        <dbReference type="ARBA" id="ARBA00022692"/>
    </source>
</evidence>